<evidence type="ECO:0000256" key="1">
    <source>
        <dbReference type="SAM" id="MobiDB-lite"/>
    </source>
</evidence>
<dbReference type="Proteomes" id="UP001244011">
    <property type="component" value="Unassembled WGS sequence"/>
</dbReference>
<keyword evidence="2" id="KW-0812">Transmembrane</keyword>
<name>A0AAJ0BY90_9PEZI</name>
<evidence type="ECO:0000313" key="3">
    <source>
        <dbReference type="EMBL" id="KAK1765277.1"/>
    </source>
</evidence>
<dbReference type="AlphaFoldDB" id="A0AAJ0BY90"/>
<protein>
    <submittedName>
        <fullName evidence="3">Uncharacterized protein</fullName>
    </submittedName>
</protein>
<comment type="caution">
    <text evidence="3">The sequence shown here is derived from an EMBL/GenBank/DDBJ whole genome shotgun (WGS) entry which is preliminary data.</text>
</comment>
<dbReference type="RefSeq" id="XP_060281490.1">
    <property type="nucleotide sequence ID" value="XM_060428526.1"/>
</dbReference>
<reference evidence="3" key="1">
    <citation type="submission" date="2023-06" db="EMBL/GenBank/DDBJ databases">
        <title>Genome-scale phylogeny and comparative genomics of the fungal order Sordariales.</title>
        <authorList>
            <consortium name="Lawrence Berkeley National Laboratory"/>
            <person name="Hensen N."/>
            <person name="Bonometti L."/>
            <person name="Westerberg I."/>
            <person name="Brannstrom I.O."/>
            <person name="Guillou S."/>
            <person name="Cros-Aarteil S."/>
            <person name="Calhoun S."/>
            <person name="Haridas S."/>
            <person name="Kuo A."/>
            <person name="Mondo S."/>
            <person name="Pangilinan J."/>
            <person name="Riley R."/>
            <person name="Labutti K."/>
            <person name="Andreopoulos B."/>
            <person name="Lipzen A."/>
            <person name="Chen C."/>
            <person name="Yanf M."/>
            <person name="Daum C."/>
            <person name="Ng V."/>
            <person name="Clum A."/>
            <person name="Steindorff A."/>
            <person name="Ohm R."/>
            <person name="Martin F."/>
            <person name="Silar P."/>
            <person name="Natvig D."/>
            <person name="Lalanne C."/>
            <person name="Gautier V."/>
            <person name="Ament-Velasquez S.L."/>
            <person name="Kruys A."/>
            <person name="Hutchinson M.I."/>
            <person name="Powell A.J."/>
            <person name="Barry K."/>
            <person name="Miller A.N."/>
            <person name="Grigoriev I.V."/>
            <person name="Debuchy R."/>
            <person name="Gladieux P."/>
            <person name="Thoren M.H."/>
            <person name="Johannesson H."/>
        </authorList>
    </citation>
    <scope>NUCLEOTIDE SEQUENCE</scope>
    <source>
        <strain evidence="3">8032-3</strain>
    </source>
</reference>
<organism evidence="3 4">
    <name type="scientific">Phialemonium atrogriseum</name>
    <dbReference type="NCBI Taxonomy" id="1093897"/>
    <lineage>
        <taxon>Eukaryota</taxon>
        <taxon>Fungi</taxon>
        <taxon>Dikarya</taxon>
        <taxon>Ascomycota</taxon>
        <taxon>Pezizomycotina</taxon>
        <taxon>Sordariomycetes</taxon>
        <taxon>Sordariomycetidae</taxon>
        <taxon>Cephalothecales</taxon>
        <taxon>Cephalothecaceae</taxon>
        <taxon>Phialemonium</taxon>
    </lineage>
</organism>
<keyword evidence="4" id="KW-1185">Reference proteome</keyword>
<keyword evidence="2" id="KW-1133">Transmembrane helix</keyword>
<evidence type="ECO:0000313" key="4">
    <source>
        <dbReference type="Proteomes" id="UP001244011"/>
    </source>
</evidence>
<keyword evidence="2" id="KW-0472">Membrane</keyword>
<feature type="region of interest" description="Disordered" evidence="1">
    <location>
        <begin position="33"/>
        <end position="63"/>
    </location>
</feature>
<dbReference type="EMBL" id="MU839016">
    <property type="protein sequence ID" value="KAK1765277.1"/>
    <property type="molecule type" value="Genomic_DNA"/>
</dbReference>
<feature type="compositionally biased region" description="Polar residues" evidence="1">
    <location>
        <begin position="50"/>
        <end position="63"/>
    </location>
</feature>
<proteinExistence type="predicted"/>
<dbReference type="GeneID" id="85311713"/>
<evidence type="ECO:0000256" key="2">
    <source>
        <dbReference type="SAM" id="Phobius"/>
    </source>
</evidence>
<feature type="transmembrane region" description="Helical" evidence="2">
    <location>
        <begin position="6"/>
        <end position="28"/>
    </location>
</feature>
<feature type="compositionally biased region" description="Basic and acidic residues" evidence="1">
    <location>
        <begin position="39"/>
        <end position="49"/>
    </location>
</feature>
<sequence>MSLSVEAIISIVGVLINIPPAALLLWNLGKRNRSKKTRVSGEDAERKPSEQTGSTSGPSQQNVDVVIIFQAP</sequence>
<accession>A0AAJ0BY90</accession>
<gene>
    <name evidence="3" type="ORF">QBC33DRAFT_545069</name>
</gene>